<proteinExistence type="predicted"/>
<dbReference type="Proteomes" id="UP000271098">
    <property type="component" value="Unassembled WGS sequence"/>
</dbReference>
<dbReference type="AlphaFoldDB" id="A0A3P6SS38"/>
<reference evidence="1 2" key="1">
    <citation type="submission" date="2018-11" db="EMBL/GenBank/DDBJ databases">
        <authorList>
            <consortium name="Pathogen Informatics"/>
        </authorList>
    </citation>
    <scope>NUCLEOTIDE SEQUENCE [LARGE SCALE GENOMIC DNA]</scope>
</reference>
<name>A0A3P6SS38_9BILA</name>
<sequence>MNEIWLLQIVAHASTVDLAIGAFRDPPRTIHTHELNNAFSCYPHCCTAIIERSPDGRWEYHEGALPHITDKKLCSKIDRNFAYRSDSAAMKETVATGEGHSGSHSP</sequence>
<dbReference type="OrthoDB" id="414418at2759"/>
<evidence type="ECO:0000313" key="2">
    <source>
        <dbReference type="Proteomes" id="UP000271098"/>
    </source>
</evidence>
<dbReference type="EMBL" id="UYRT01031822">
    <property type="protein sequence ID" value="VDK73949.1"/>
    <property type="molecule type" value="Genomic_DNA"/>
</dbReference>
<keyword evidence="2" id="KW-1185">Reference proteome</keyword>
<accession>A0A3P6SS38</accession>
<protein>
    <submittedName>
        <fullName evidence="1">Uncharacterized protein</fullName>
    </submittedName>
</protein>
<gene>
    <name evidence="1" type="ORF">GPUH_LOCUS9570</name>
</gene>
<organism evidence="1 2">
    <name type="scientific">Gongylonema pulchrum</name>
    <dbReference type="NCBI Taxonomy" id="637853"/>
    <lineage>
        <taxon>Eukaryota</taxon>
        <taxon>Metazoa</taxon>
        <taxon>Ecdysozoa</taxon>
        <taxon>Nematoda</taxon>
        <taxon>Chromadorea</taxon>
        <taxon>Rhabditida</taxon>
        <taxon>Spirurina</taxon>
        <taxon>Spiruromorpha</taxon>
        <taxon>Spiruroidea</taxon>
        <taxon>Gongylonematidae</taxon>
        <taxon>Gongylonema</taxon>
    </lineage>
</organism>
<evidence type="ECO:0000313" key="1">
    <source>
        <dbReference type="EMBL" id="VDK73949.1"/>
    </source>
</evidence>